<evidence type="ECO:0000256" key="1">
    <source>
        <dbReference type="ARBA" id="ARBA00008535"/>
    </source>
</evidence>
<feature type="domain" description="AIG1-type G" evidence="6">
    <location>
        <begin position="17"/>
        <end position="210"/>
    </location>
</feature>
<dbReference type="Gene3D" id="3.40.50.300">
    <property type="entry name" value="P-loop containing nucleotide triphosphate hydrolases"/>
    <property type="match status" value="2"/>
</dbReference>
<keyword evidence="5" id="KW-1133">Transmembrane helix</keyword>
<feature type="domain" description="AIG1-type G" evidence="6">
    <location>
        <begin position="332"/>
        <end position="531"/>
    </location>
</feature>
<dbReference type="InterPro" id="IPR006703">
    <property type="entry name" value="G_AIG1"/>
</dbReference>
<dbReference type="FunFam" id="3.40.50.300:FF:000366">
    <property type="entry name" value="GTPase, IMAP family member 2"/>
    <property type="match status" value="2"/>
</dbReference>
<dbReference type="InterPro" id="IPR027417">
    <property type="entry name" value="P-loop_NTPase"/>
</dbReference>
<keyword evidence="4" id="KW-0175">Coiled coil</keyword>
<dbReference type="InterPro" id="IPR045058">
    <property type="entry name" value="GIMA/IAN/Toc"/>
</dbReference>
<sequence length="596" mass="67234">MDIIFSRKSANEHSGDSQDLRIVLLGVSGAGKSQIGNAILGQDAFQESGTTESEIQTGKVKDRNISIIDTPGFFNAHLTDEELQVQMMKSLALAHPGPHMFLLVINLETFREEQSNIVEKIHEVFGAHAFKFTMVLVTGREKMSKREWLLFILDSKFQELVSHCRDNYHAINSKSEINQTHITKLLEKIDKTVKQNNNQHYINKIHIMSPTNSIRIMKNQEEETVRKKEQKNEIQQEQIKLVQKTFEIETVRPERTIKQSLISHVRKTERTHLYEVKHVEEKVVRTSTVRFLTNLFERMEVKNTVQTPIAGTLSRIWGQRKQLISREQNLAEADLRIVLVGKTGTGKSTTGNTILGQKVFEEVFCTESVTGKCQQHQQKVKDQIISVIDTPGLYDTSISEERLKHELVKCVEMSAPGPHAFLLLIRIDVRFTEEEKNTVKWIQKNFGKDAVHYTIILFTRGDQLDASIEEFLTKNKQINEVVEQCKGRYHVFNNKDKDNRSQVTELLEKINKMVKENGEQHYTNEMYKKAQRKIVLKKAKQAALVGAAVAGAGAAVTGGTLLCAATGGVALPVVLITGGAALTGGSTAKVIADKKQ</sequence>
<name>A0AA88PZJ0_9TELE</name>
<feature type="coiled-coil region" evidence="4">
    <location>
        <begin position="217"/>
        <end position="245"/>
    </location>
</feature>
<feature type="transmembrane region" description="Helical" evidence="5">
    <location>
        <begin position="573"/>
        <end position="592"/>
    </location>
</feature>
<dbReference type="CDD" id="cd01852">
    <property type="entry name" value="AIG1"/>
    <property type="match status" value="1"/>
</dbReference>
<comment type="caution">
    <text evidence="7">The sequence shown here is derived from an EMBL/GenBank/DDBJ whole genome shotgun (WGS) entry which is preliminary data.</text>
</comment>
<keyword evidence="5" id="KW-0812">Transmembrane</keyword>
<dbReference type="EMBL" id="JAUYZG010000004">
    <property type="protein sequence ID" value="KAK2909426.1"/>
    <property type="molecule type" value="Genomic_DNA"/>
</dbReference>
<feature type="transmembrane region" description="Helical" evidence="5">
    <location>
        <begin position="542"/>
        <end position="567"/>
    </location>
</feature>
<dbReference type="Pfam" id="PF04548">
    <property type="entry name" value="AIG1"/>
    <property type="match status" value="2"/>
</dbReference>
<dbReference type="PROSITE" id="PS51720">
    <property type="entry name" value="G_AIG1"/>
    <property type="match status" value="2"/>
</dbReference>
<dbReference type="PANTHER" id="PTHR10903">
    <property type="entry name" value="GTPASE, IMAP FAMILY MEMBER-RELATED"/>
    <property type="match status" value="1"/>
</dbReference>
<evidence type="ECO:0000256" key="4">
    <source>
        <dbReference type="SAM" id="Coils"/>
    </source>
</evidence>
<organism evidence="7 8">
    <name type="scientific">Cirrhinus molitorella</name>
    <name type="common">mud carp</name>
    <dbReference type="NCBI Taxonomy" id="172907"/>
    <lineage>
        <taxon>Eukaryota</taxon>
        <taxon>Metazoa</taxon>
        <taxon>Chordata</taxon>
        <taxon>Craniata</taxon>
        <taxon>Vertebrata</taxon>
        <taxon>Euteleostomi</taxon>
        <taxon>Actinopterygii</taxon>
        <taxon>Neopterygii</taxon>
        <taxon>Teleostei</taxon>
        <taxon>Ostariophysi</taxon>
        <taxon>Cypriniformes</taxon>
        <taxon>Cyprinidae</taxon>
        <taxon>Labeoninae</taxon>
        <taxon>Labeonini</taxon>
        <taxon>Cirrhinus</taxon>
    </lineage>
</organism>
<accession>A0AA88PZJ0</accession>
<proteinExistence type="inferred from homology"/>
<keyword evidence="2" id="KW-0547">Nucleotide-binding</keyword>
<reference evidence="7" key="1">
    <citation type="submission" date="2023-08" db="EMBL/GenBank/DDBJ databases">
        <title>Chromosome-level Genome Assembly of mud carp (Cirrhinus molitorella).</title>
        <authorList>
            <person name="Liu H."/>
        </authorList>
    </citation>
    <scope>NUCLEOTIDE SEQUENCE</scope>
    <source>
        <strain evidence="7">Prfri</strain>
        <tissue evidence="7">Muscle</tissue>
    </source>
</reference>
<gene>
    <name evidence="7" type="ORF">Q8A67_005263</name>
</gene>
<dbReference type="Proteomes" id="UP001187343">
    <property type="component" value="Unassembled WGS sequence"/>
</dbReference>
<evidence type="ECO:0000313" key="7">
    <source>
        <dbReference type="EMBL" id="KAK2909426.1"/>
    </source>
</evidence>
<keyword evidence="5" id="KW-0472">Membrane</keyword>
<evidence type="ECO:0000256" key="2">
    <source>
        <dbReference type="ARBA" id="ARBA00022741"/>
    </source>
</evidence>
<evidence type="ECO:0000259" key="6">
    <source>
        <dbReference type="PROSITE" id="PS51720"/>
    </source>
</evidence>
<protein>
    <recommendedName>
        <fullName evidence="6">AIG1-type G domain-containing protein</fullName>
    </recommendedName>
</protein>
<dbReference type="SUPFAM" id="SSF52540">
    <property type="entry name" value="P-loop containing nucleoside triphosphate hydrolases"/>
    <property type="match status" value="2"/>
</dbReference>
<evidence type="ECO:0000256" key="5">
    <source>
        <dbReference type="SAM" id="Phobius"/>
    </source>
</evidence>
<evidence type="ECO:0000256" key="3">
    <source>
        <dbReference type="ARBA" id="ARBA00023134"/>
    </source>
</evidence>
<dbReference type="AlphaFoldDB" id="A0AA88PZJ0"/>
<comment type="similarity">
    <text evidence="1">Belongs to the TRAFAC class TrmE-Era-EngA-EngB-Septin-like GTPase superfamily. AIG1/Toc34/Toc159-like paraseptin GTPase family. IAN subfamily.</text>
</comment>
<evidence type="ECO:0000313" key="8">
    <source>
        <dbReference type="Proteomes" id="UP001187343"/>
    </source>
</evidence>
<keyword evidence="3" id="KW-0342">GTP-binding</keyword>
<dbReference type="GO" id="GO:0005525">
    <property type="term" value="F:GTP binding"/>
    <property type="evidence" value="ECO:0007669"/>
    <property type="project" value="UniProtKB-KW"/>
</dbReference>
<dbReference type="PANTHER" id="PTHR10903:SF188">
    <property type="entry name" value="GTPASE IMAP FAMILY MEMBER 2-LIKE-RELATED"/>
    <property type="match status" value="1"/>
</dbReference>
<keyword evidence="8" id="KW-1185">Reference proteome</keyword>